<dbReference type="EMBL" id="RCCJ01000001">
    <property type="protein sequence ID" value="RLJ71082.1"/>
    <property type="molecule type" value="Genomic_DNA"/>
</dbReference>
<dbReference type="Proteomes" id="UP000267841">
    <property type="component" value="Unassembled WGS sequence"/>
</dbReference>
<evidence type="ECO:0000256" key="5">
    <source>
        <dbReference type="ARBA" id="ARBA00022960"/>
    </source>
</evidence>
<sequence length="151" mass="17350">MRYTALFLVLLFFEAAVLQTLFKPGFIAPDLVLIALISRAYLLGRSTVLWAVFGGTVLDLMTDTVGLHMSLETLSVYIFLLIHERLLFRTVLTYIVPGTGVLLLKKSLAFLIMRSKFSFELSPEAFFLSWLFEVGLLFSIYYLYIRRYEQA</sequence>
<keyword evidence="4 8" id="KW-0812">Transmembrane</keyword>
<reference evidence="9 10" key="1">
    <citation type="submission" date="2018-10" db="EMBL/GenBank/DDBJ databases">
        <title>Genomic Encyclopedia of Archaeal and Bacterial Type Strains, Phase II (KMG-II): from individual species to whole genera.</title>
        <authorList>
            <person name="Goeker M."/>
        </authorList>
    </citation>
    <scope>NUCLEOTIDE SEQUENCE [LARGE SCALE GENOMIC DNA]</scope>
    <source>
        <strain evidence="9 10">DSM 16510</strain>
    </source>
</reference>
<keyword evidence="10" id="KW-1185">Reference proteome</keyword>
<dbReference type="NCBIfam" id="TIGR03426">
    <property type="entry name" value="shape_MreD"/>
    <property type="match status" value="1"/>
</dbReference>
<name>A0A497XVA3_9AQUI</name>
<proteinExistence type="inferred from homology"/>
<evidence type="ECO:0000256" key="1">
    <source>
        <dbReference type="ARBA" id="ARBA00004651"/>
    </source>
</evidence>
<keyword evidence="7 8" id="KW-0472">Membrane</keyword>
<feature type="transmembrane region" description="Helical" evidence="8">
    <location>
        <begin position="125"/>
        <end position="145"/>
    </location>
</feature>
<dbReference type="RefSeq" id="WP_121011898.1">
    <property type="nucleotide sequence ID" value="NZ_RCCJ01000001.1"/>
</dbReference>
<feature type="transmembrane region" description="Helical" evidence="8">
    <location>
        <begin position="31"/>
        <end position="53"/>
    </location>
</feature>
<evidence type="ECO:0000256" key="8">
    <source>
        <dbReference type="SAM" id="Phobius"/>
    </source>
</evidence>
<gene>
    <name evidence="9" type="ORF">BCF55_1374</name>
</gene>
<evidence type="ECO:0000256" key="4">
    <source>
        <dbReference type="ARBA" id="ARBA00022692"/>
    </source>
</evidence>
<evidence type="ECO:0000256" key="7">
    <source>
        <dbReference type="ARBA" id="ARBA00023136"/>
    </source>
</evidence>
<evidence type="ECO:0000256" key="3">
    <source>
        <dbReference type="ARBA" id="ARBA00022475"/>
    </source>
</evidence>
<comment type="similarity">
    <text evidence="2">Belongs to the MreD family.</text>
</comment>
<evidence type="ECO:0000313" key="9">
    <source>
        <dbReference type="EMBL" id="RLJ71082.1"/>
    </source>
</evidence>
<evidence type="ECO:0000256" key="6">
    <source>
        <dbReference type="ARBA" id="ARBA00022989"/>
    </source>
</evidence>
<keyword evidence="6 8" id="KW-1133">Transmembrane helix</keyword>
<dbReference type="InterPro" id="IPR007227">
    <property type="entry name" value="Cell_shape_determining_MreD"/>
</dbReference>
<dbReference type="AlphaFoldDB" id="A0A497XVA3"/>
<keyword evidence="3" id="KW-1003">Cell membrane</keyword>
<protein>
    <submittedName>
        <fullName evidence="9">Rod shape-determining protein MreD</fullName>
    </submittedName>
</protein>
<evidence type="ECO:0000313" key="10">
    <source>
        <dbReference type="Proteomes" id="UP000267841"/>
    </source>
</evidence>
<comment type="subcellular location">
    <subcellularLocation>
        <location evidence="1">Cell membrane</location>
        <topology evidence="1">Multi-pass membrane protein</topology>
    </subcellularLocation>
</comment>
<organism evidence="9 10">
    <name type="scientific">Hydrogenivirga caldilitoris</name>
    <dbReference type="NCBI Taxonomy" id="246264"/>
    <lineage>
        <taxon>Bacteria</taxon>
        <taxon>Pseudomonadati</taxon>
        <taxon>Aquificota</taxon>
        <taxon>Aquificia</taxon>
        <taxon>Aquificales</taxon>
        <taxon>Aquificaceae</taxon>
        <taxon>Hydrogenivirga</taxon>
    </lineage>
</organism>
<comment type="caution">
    <text evidence="9">The sequence shown here is derived from an EMBL/GenBank/DDBJ whole genome shotgun (WGS) entry which is preliminary data.</text>
</comment>
<dbReference type="OrthoDB" id="9854508at2"/>
<feature type="transmembrane region" description="Helical" evidence="8">
    <location>
        <begin position="86"/>
        <end position="104"/>
    </location>
</feature>
<dbReference type="GO" id="GO:0005886">
    <property type="term" value="C:plasma membrane"/>
    <property type="evidence" value="ECO:0007669"/>
    <property type="project" value="UniProtKB-SubCell"/>
</dbReference>
<accession>A0A497XVA3</accession>
<keyword evidence="5" id="KW-0133">Cell shape</keyword>
<dbReference type="GO" id="GO:0008360">
    <property type="term" value="P:regulation of cell shape"/>
    <property type="evidence" value="ECO:0007669"/>
    <property type="project" value="UniProtKB-KW"/>
</dbReference>
<evidence type="ECO:0000256" key="2">
    <source>
        <dbReference type="ARBA" id="ARBA00007776"/>
    </source>
</evidence>